<dbReference type="AlphaFoldDB" id="A0A9N9JFU2"/>
<keyword evidence="3" id="KW-1185">Reference proteome</keyword>
<comment type="caution">
    <text evidence="2">The sequence shown here is derived from an EMBL/GenBank/DDBJ whole genome shotgun (WGS) entry which is preliminary data.</text>
</comment>
<accession>A0A9N9JFU2</accession>
<sequence length="45" mass="5095">HAPHKRTPMAQSNPRPTTNHPSNGSTQQGAEAYHKKTHNKKKTHR</sequence>
<feature type="region of interest" description="Disordered" evidence="1">
    <location>
        <begin position="1"/>
        <end position="45"/>
    </location>
</feature>
<proteinExistence type="predicted"/>
<gene>
    <name evidence="2" type="ORF">FCALED_LOCUS17718</name>
</gene>
<reference evidence="2" key="1">
    <citation type="submission" date="2021-06" db="EMBL/GenBank/DDBJ databases">
        <authorList>
            <person name="Kallberg Y."/>
            <person name="Tangrot J."/>
            <person name="Rosling A."/>
        </authorList>
    </citation>
    <scope>NUCLEOTIDE SEQUENCE</scope>
    <source>
        <strain evidence="2">UK204</strain>
    </source>
</reference>
<evidence type="ECO:0000256" key="1">
    <source>
        <dbReference type="SAM" id="MobiDB-lite"/>
    </source>
</evidence>
<feature type="compositionally biased region" description="Basic residues" evidence="1">
    <location>
        <begin position="35"/>
        <end position="45"/>
    </location>
</feature>
<evidence type="ECO:0000313" key="3">
    <source>
        <dbReference type="Proteomes" id="UP000789570"/>
    </source>
</evidence>
<name>A0A9N9JFU2_9GLOM</name>
<protein>
    <submittedName>
        <fullName evidence="2">12934_t:CDS:1</fullName>
    </submittedName>
</protein>
<dbReference type="EMBL" id="CAJVPQ010029069">
    <property type="protein sequence ID" value="CAG8774212.1"/>
    <property type="molecule type" value="Genomic_DNA"/>
</dbReference>
<feature type="non-terminal residue" evidence="2">
    <location>
        <position position="1"/>
    </location>
</feature>
<organism evidence="2 3">
    <name type="scientific">Funneliformis caledonium</name>
    <dbReference type="NCBI Taxonomy" id="1117310"/>
    <lineage>
        <taxon>Eukaryota</taxon>
        <taxon>Fungi</taxon>
        <taxon>Fungi incertae sedis</taxon>
        <taxon>Mucoromycota</taxon>
        <taxon>Glomeromycotina</taxon>
        <taxon>Glomeromycetes</taxon>
        <taxon>Glomerales</taxon>
        <taxon>Glomeraceae</taxon>
        <taxon>Funneliformis</taxon>
    </lineage>
</organism>
<evidence type="ECO:0000313" key="2">
    <source>
        <dbReference type="EMBL" id="CAG8774212.1"/>
    </source>
</evidence>
<dbReference type="Proteomes" id="UP000789570">
    <property type="component" value="Unassembled WGS sequence"/>
</dbReference>
<feature type="compositionally biased region" description="Polar residues" evidence="1">
    <location>
        <begin position="9"/>
        <end position="29"/>
    </location>
</feature>